<evidence type="ECO:0000313" key="1">
    <source>
        <dbReference type="EMBL" id="CAI9617769.1"/>
    </source>
</evidence>
<sequence length="36" mass="3828">MSAVFDHLSHHVGSLLPSSTPISVVSGHLLYHVCSL</sequence>
<accession>A0ABN9H8Y4</accession>
<proteinExistence type="predicted"/>
<name>A0ABN9H8Y4_9NEOB</name>
<comment type="caution">
    <text evidence="1">The sequence shown here is derived from an EMBL/GenBank/DDBJ whole genome shotgun (WGS) entry which is preliminary data.</text>
</comment>
<reference evidence="1" key="1">
    <citation type="submission" date="2023-05" db="EMBL/GenBank/DDBJ databases">
        <authorList>
            <person name="Stuckert A."/>
        </authorList>
    </citation>
    <scope>NUCLEOTIDE SEQUENCE</scope>
</reference>
<organism evidence="1 2">
    <name type="scientific">Staurois parvus</name>
    <dbReference type="NCBI Taxonomy" id="386267"/>
    <lineage>
        <taxon>Eukaryota</taxon>
        <taxon>Metazoa</taxon>
        <taxon>Chordata</taxon>
        <taxon>Craniata</taxon>
        <taxon>Vertebrata</taxon>
        <taxon>Euteleostomi</taxon>
        <taxon>Amphibia</taxon>
        <taxon>Batrachia</taxon>
        <taxon>Anura</taxon>
        <taxon>Neobatrachia</taxon>
        <taxon>Ranoidea</taxon>
        <taxon>Ranidae</taxon>
        <taxon>Staurois</taxon>
    </lineage>
</organism>
<keyword evidence="2" id="KW-1185">Reference proteome</keyword>
<dbReference type="EMBL" id="CATNWA010020320">
    <property type="protein sequence ID" value="CAI9617769.1"/>
    <property type="molecule type" value="Genomic_DNA"/>
</dbReference>
<protein>
    <submittedName>
        <fullName evidence="1">Uncharacterized protein</fullName>
    </submittedName>
</protein>
<gene>
    <name evidence="1" type="ORF">SPARVUS_LOCUS15593917</name>
</gene>
<dbReference type="Proteomes" id="UP001162483">
    <property type="component" value="Unassembled WGS sequence"/>
</dbReference>
<evidence type="ECO:0000313" key="2">
    <source>
        <dbReference type="Proteomes" id="UP001162483"/>
    </source>
</evidence>